<accession>A0A151LLE9</accession>
<proteinExistence type="predicted"/>
<name>A0A151LLE9_9APIC</name>
<dbReference type="Proteomes" id="UP000076004">
    <property type="component" value="Unassembled WGS sequence"/>
</dbReference>
<dbReference type="KEGG" id="pgab:PGSY75_0906700"/>
<sequence>MNEQKYHVNDKQNTSFLFYEKIYEGDERCLFNIIISFKKLKIYNEKDFEEVINLNSENILKDIVMIEEQLQRNTYNNEIIKEGKNKSKNKKYFDIDEHINKEMDNININQINNNNNNNNNKYDNCDDIYKNCKNQFDIINAHIDSNINGHILNKISEREEKKLCVIWDLDLSYNYFKEISIDNIFSIMIKKNIISDKNIIQLNNLRTLNLRKNNLIYFPYISKFVLDGLINLHISHNYIEGCNNYMDEMNNIKNLDKNICDKEINNKKNNKINNNINNNNFYYEGMWNNIVPNLKNIYLQNNYLQSFFSLKYLINKHKNIKYINISFNKINFLTDLFILKNVEHINLSYNTFMKLQSNMTSDGLTKDINNIKHKNDISNNMDELIENDEDISMNVDHTIKQKDVSFCLEGRDNRNILNLERTCKNNYDNDNKIIFHNFLLNLKFFFPCLKNLNIKYTGVYYKFKFYIKKEDYKDELNYFIDFK</sequence>
<dbReference type="VEuPathDB" id="PlasmoDB:PGABG01_0904200"/>
<reference evidence="1 2" key="1">
    <citation type="journal article" date="2016" name="Nat. Commun.">
        <title>Genomes of cryptic chimpanzee Plasmodium species reveal key evolutionary events leading to human malaria.</title>
        <authorList>
            <person name="Sundararaman S.A."/>
            <person name="Plenderleith L.J."/>
            <person name="Liu W."/>
            <person name="Loy D.E."/>
            <person name="Learn G.H."/>
            <person name="Li Y."/>
            <person name="Shaw K.S."/>
            <person name="Ayouba A."/>
            <person name="Peeters M."/>
            <person name="Speede S."/>
            <person name="Shaw G.M."/>
            <person name="Bushman F.D."/>
            <person name="Brisson D."/>
            <person name="Rayner J.C."/>
            <person name="Sharp P.M."/>
            <person name="Hahn B.H."/>
        </authorList>
    </citation>
    <scope>NUCLEOTIDE SEQUENCE [LARGE SCALE GENOMIC DNA]</scope>
    <source>
        <strain evidence="1 2">SY75</strain>
    </source>
</reference>
<dbReference type="GeneID" id="29776095"/>
<dbReference type="SUPFAM" id="SSF52058">
    <property type="entry name" value="L domain-like"/>
    <property type="match status" value="1"/>
</dbReference>
<dbReference type="AlphaFoldDB" id="A0A151LLE9"/>
<evidence type="ECO:0000313" key="1">
    <source>
        <dbReference type="EMBL" id="KYO00055.1"/>
    </source>
</evidence>
<dbReference type="Gene3D" id="3.80.10.10">
    <property type="entry name" value="Ribonuclease Inhibitor"/>
    <property type="match status" value="1"/>
</dbReference>
<dbReference type="EMBL" id="LVLB01000010">
    <property type="protein sequence ID" value="KYO00055.1"/>
    <property type="molecule type" value="Genomic_DNA"/>
</dbReference>
<organism evidence="1 2">
    <name type="scientific">Plasmodium gaboni</name>
    <dbReference type="NCBI Taxonomy" id="647221"/>
    <lineage>
        <taxon>Eukaryota</taxon>
        <taxon>Sar</taxon>
        <taxon>Alveolata</taxon>
        <taxon>Apicomplexa</taxon>
        <taxon>Aconoidasida</taxon>
        <taxon>Haemosporida</taxon>
        <taxon>Plasmodiidae</taxon>
        <taxon>Plasmodium</taxon>
        <taxon>Plasmodium (Laverania)</taxon>
    </lineage>
</organism>
<comment type="caution">
    <text evidence="1">The sequence shown here is derived from an EMBL/GenBank/DDBJ whole genome shotgun (WGS) entry which is preliminary data.</text>
</comment>
<dbReference type="RefSeq" id="XP_018641822.1">
    <property type="nucleotide sequence ID" value="XM_018785481.1"/>
</dbReference>
<protein>
    <submittedName>
        <fullName evidence="1">Leucine-rich repeat protein</fullName>
    </submittedName>
</protein>
<dbReference type="InterPro" id="IPR032675">
    <property type="entry name" value="LRR_dom_sf"/>
</dbReference>
<gene>
    <name evidence="1" type="ORF">PGSY75_0906700</name>
</gene>
<dbReference type="VEuPathDB" id="PlasmoDB:PGSY75_0906700"/>
<evidence type="ECO:0000313" key="2">
    <source>
        <dbReference type="Proteomes" id="UP000076004"/>
    </source>
</evidence>